<feature type="domain" description="Ketosynthase family 3 (KS3)" evidence="8">
    <location>
        <begin position="10"/>
        <end position="415"/>
    </location>
</feature>
<dbReference type="NCBIfam" id="NF005589">
    <property type="entry name" value="PRK07314.1"/>
    <property type="match status" value="1"/>
</dbReference>
<dbReference type="PROSITE" id="PS52004">
    <property type="entry name" value="KS3_2"/>
    <property type="match status" value="1"/>
</dbReference>
<evidence type="ECO:0000256" key="6">
    <source>
        <dbReference type="ARBA" id="ARBA00023315"/>
    </source>
</evidence>
<evidence type="ECO:0000256" key="3">
    <source>
        <dbReference type="ARBA" id="ARBA00022516"/>
    </source>
</evidence>
<evidence type="ECO:0000256" key="1">
    <source>
        <dbReference type="ARBA" id="ARBA00004796"/>
    </source>
</evidence>
<evidence type="ECO:0000256" key="7">
    <source>
        <dbReference type="RuleBase" id="RU003694"/>
    </source>
</evidence>
<dbReference type="SUPFAM" id="SSF53901">
    <property type="entry name" value="Thiolase-like"/>
    <property type="match status" value="2"/>
</dbReference>
<evidence type="ECO:0000313" key="9">
    <source>
        <dbReference type="EMBL" id="MQY26412.1"/>
    </source>
</evidence>
<dbReference type="Pfam" id="PF00109">
    <property type="entry name" value="ketoacyl-synt"/>
    <property type="match status" value="1"/>
</dbReference>
<dbReference type="RefSeq" id="WP_319942785.1">
    <property type="nucleotide sequence ID" value="NZ_WEGI01000004.1"/>
</dbReference>
<dbReference type="GO" id="GO:0005829">
    <property type="term" value="C:cytosol"/>
    <property type="evidence" value="ECO:0007669"/>
    <property type="project" value="TreeGrafter"/>
</dbReference>
<dbReference type="UniPathway" id="UPA00915"/>
<dbReference type="InterPro" id="IPR020841">
    <property type="entry name" value="PKS_Beta-ketoAc_synthase_dom"/>
</dbReference>
<dbReference type="SMART" id="SM00825">
    <property type="entry name" value="PKS_KS"/>
    <property type="match status" value="1"/>
</dbReference>
<keyword evidence="5" id="KW-0275">Fatty acid biosynthesis</keyword>
<dbReference type="Proteomes" id="UP000431401">
    <property type="component" value="Unassembled WGS sequence"/>
</dbReference>
<dbReference type="PANTHER" id="PTHR11712:SF336">
    <property type="entry name" value="3-OXOACYL-[ACYL-CARRIER-PROTEIN] SYNTHASE, MITOCHONDRIAL"/>
    <property type="match status" value="1"/>
</dbReference>
<keyword evidence="5" id="KW-0276">Fatty acid metabolism</keyword>
<protein>
    <submittedName>
        <fullName evidence="9">3-oxoacyl-[acyl-carrier-protein] synthase 1</fullName>
        <ecNumber evidence="9">2.3.1.41</ecNumber>
    </submittedName>
</protein>
<keyword evidence="4 7" id="KW-0808">Transferase</keyword>
<keyword evidence="5" id="KW-0443">Lipid metabolism</keyword>
<name>A0A7K0DM67_9NOCA</name>
<evidence type="ECO:0000259" key="8">
    <source>
        <dbReference type="PROSITE" id="PS52004"/>
    </source>
</evidence>
<dbReference type="FunFam" id="3.40.47.10:FF:000018">
    <property type="entry name" value="3-oxoacyl-[acyl-carrier-protein] synthase 2"/>
    <property type="match status" value="1"/>
</dbReference>
<comment type="similarity">
    <text evidence="2 7">Belongs to the thiolase-like superfamily. Beta-ketoacyl-ACP synthases family.</text>
</comment>
<accession>A0A7K0DM67</accession>
<evidence type="ECO:0000313" key="10">
    <source>
        <dbReference type="Proteomes" id="UP000431401"/>
    </source>
</evidence>
<dbReference type="Gene3D" id="3.40.47.10">
    <property type="match status" value="2"/>
</dbReference>
<dbReference type="GO" id="GO:0030497">
    <property type="term" value="P:fatty acid elongation"/>
    <property type="evidence" value="ECO:0007669"/>
    <property type="project" value="UniProtKB-ARBA"/>
</dbReference>
<dbReference type="NCBIfam" id="NF005916">
    <property type="entry name" value="PRK07910.1"/>
    <property type="match status" value="1"/>
</dbReference>
<dbReference type="AlphaFoldDB" id="A0A7K0DM67"/>
<dbReference type="EC" id="2.3.1.41" evidence="9"/>
<organism evidence="9 10">
    <name type="scientific">Nocardia aurantia</name>
    <dbReference type="NCBI Taxonomy" id="2585199"/>
    <lineage>
        <taxon>Bacteria</taxon>
        <taxon>Bacillati</taxon>
        <taxon>Actinomycetota</taxon>
        <taxon>Actinomycetes</taxon>
        <taxon>Mycobacteriales</taxon>
        <taxon>Nocardiaceae</taxon>
        <taxon>Nocardia</taxon>
    </lineage>
</organism>
<dbReference type="InterPro" id="IPR014030">
    <property type="entry name" value="Ketoacyl_synth_N"/>
</dbReference>
<dbReference type="InterPro" id="IPR000794">
    <property type="entry name" value="Beta-ketoacyl_synthase"/>
</dbReference>
<dbReference type="InterPro" id="IPR014031">
    <property type="entry name" value="Ketoacyl_synth_C"/>
</dbReference>
<dbReference type="EMBL" id="WEGI01000004">
    <property type="protein sequence ID" value="MQY26412.1"/>
    <property type="molecule type" value="Genomic_DNA"/>
</dbReference>
<dbReference type="FunFam" id="3.40.47.10:FF:000029">
    <property type="entry name" value="3-oxoacyl-[acyl-carrier-protein] synthase 1"/>
    <property type="match status" value="1"/>
</dbReference>
<reference evidence="9 10" key="1">
    <citation type="submission" date="2019-10" db="EMBL/GenBank/DDBJ databases">
        <title>Nocardia macrotermitis sp. nov. and Nocardia aurantia sp. nov., isolated from the gut of fungus growing-termite Macrotermes natalensis.</title>
        <authorList>
            <person name="Benndorf R."/>
            <person name="Schwitalla J."/>
            <person name="Martin K."/>
            <person name="De Beer W."/>
            <person name="Kaster A.-K."/>
            <person name="Vollmers J."/>
            <person name="Poulsen M."/>
            <person name="Beemelmanns C."/>
        </authorList>
    </citation>
    <scope>NUCLEOTIDE SEQUENCE [LARGE SCALE GENOMIC DNA]</scope>
    <source>
        <strain evidence="9 10">RB56</strain>
    </source>
</reference>
<dbReference type="InterPro" id="IPR016039">
    <property type="entry name" value="Thiolase-like"/>
</dbReference>
<evidence type="ECO:0000256" key="4">
    <source>
        <dbReference type="ARBA" id="ARBA00022679"/>
    </source>
</evidence>
<comment type="pathway">
    <text evidence="1">Lipid metabolism; mycolic acid biosynthesis.</text>
</comment>
<proteinExistence type="inferred from homology"/>
<dbReference type="GO" id="GO:0004315">
    <property type="term" value="F:3-oxoacyl-[acyl-carrier-protein] synthase activity"/>
    <property type="evidence" value="ECO:0007669"/>
    <property type="project" value="UniProtKB-EC"/>
</dbReference>
<dbReference type="Pfam" id="PF02801">
    <property type="entry name" value="Ketoacyl-synt_C"/>
    <property type="match status" value="1"/>
</dbReference>
<keyword evidence="6 9" id="KW-0012">Acyltransferase</keyword>
<comment type="caution">
    <text evidence="9">The sequence shown here is derived from an EMBL/GenBank/DDBJ whole genome shotgun (WGS) entry which is preliminary data.</text>
</comment>
<sequence>MTAFRPAEGFPEVVVTAMAATTSVGDTLESTWTGLLAGHSGIGRLEDAFLTEHDLPVRIGGRLTCPPGELLARTERRRMAFVEQLATVLGREVWKEAGSPDVDRDRLAVAIGTGLGGADAYVDTTQRLRTGGYRTISPLAVQMMMPNGPAAYVGLELGARAGVITRVSACASGAEAIATAWRMILLGDADIVVTGGVEGYIEAVPIAAFSMMRAMSTRNDDPAGASRPFDADRDGFVFGEAGALLVLESAEHARARGATVLARLLGAGLTSDGHHLVAPDPDGRGAARAMGRALESAGLRGADITHVNAHATGTTVGDLAEARAIGSAVGGHASIYAPKSALGHSIGAAGALEAALTVLTLRTGIVPPTLNYRTPDPRIGDLDIVAGAPRPQDIEYAISNSFGFGGHNVALVFGRQGA</sequence>
<dbReference type="PANTHER" id="PTHR11712">
    <property type="entry name" value="POLYKETIDE SYNTHASE-RELATED"/>
    <property type="match status" value="1"/>
</dbReference>
<keyword evidence="10" id="KW-1185">Reference proteome</keyword>
<dbReference type="CDD" id="cd00834">
    <property type="entry name" value="KAS_I_II"/>
    <property type="match status" value="1"/>
</dbReference>
<evidence type="ECO:0000256" key="5">
    <source>
        <dbReference type="ARBA" id="ARBA00023160"/>
    </source>
</evidence>
<gene>
    <name evidence="9" type="primary">kasA_2</name>
    <name evidence="9" type="ORF">NRB56_19790</name>
</gene>
<evidence type="ECO:0000256" key="2">
    <source>
        <dbReference type="ARBA" id="ARBA00008467"/>
    </source>
</evidence>
<keyword evidence="3" id="KW-0444">Lipid biosynthesis</keyword>